<feature type="region of interest" description="Disordered" evidence="1">
    <location>
        <begin position="1"/>
        <end position="35"/>
    </location>
</feature>
<keyword evidence="3" id="KW-1185">Reference proteome</keyword>
<evidence type="ECO:0000313" key="2">
    <source>
        <dbReference type="EMBL" id="KAL2049447.1"/>
    </source>
</evidence>
<dbReference type="EMBL" id="JBHFEH010000063">
    <property type="protein sequence ID" value="KAL2049447.1"/>
    <property type="molecule type" value="Genomic_DNA"/>
</dbReference>
<evidence type="ECO:0000313" key="3">
    <source>
        <dbReference type="Proteomes" id="UP001590951"/>
    </source>
</evidence>
<protein>
    <submittedName>
        <fullName evidence="2">Uncharacterized protein</fullName>
    </submittedName>
</protein>
<dbReference type="Proteomes" id="UP001590951">
    <property type="component" value="Unassembled WGS sequence"/>
</dbReference>
<name>A0ABR4AUT2_9LECA</name>
<proteinExistence type="predicted"/>
<evidence type="ECO:0000256" key="1">
    <source>
        <dbReference type="SAM" id="MobiDB-lite"/>
    </source>
</evidence>
<gene>
    <name evidence="2" type="ORF">ABVK25_010242</name>
</gene>
<organism evidence="2 3">
    <name type="scientific">Lepraria finkii</name>
    <dbReference type="NCBI Taxonomy" id="1340010"/>
    <lineage>
        <taxon>Eukaryota</taxon>
        <taxon>Fungi</taxon>
        <taxon>Dikarya</taxon>
        <taxon>Ascomycota</taxon>
        <taxon>Pezizomycotina</taxon>
        <taxon>Lecanoromycetes</taxon>
        <taxon>OSLEUM clade</taxon>
        <taxon>Lecanoromycetidae</taxon>
        <taxon>Lecanorales</taxon>
        <taxon>Lecanorineae</taxon>
        <taxon>Stereocaulaceae</taxon>
        <taxon>Lepraria</taxon>
    </lineage>
</organism>
<reference evidence="2 3" key="1">
    <citation type="submission" date="2024-09" db="EMBL/GenBank/DDBJ databases">
        <title>Rethinking Asexuality: The Enigmatic Case of Functional Sexual Genes in Lepraria (Stereocaulaceae).</title>
        <authorList>
            <person name="Doellman M."/>
            <person name="Sun Y."/>
            <person name="Barcenas-Pena A."/>
            <person name="Lumbsch H.T."/>
            <person name="Grewe F."/>
        </authorList>
    </citation>
    <scope>NUCLEOTIDE SEQUENCE [LARGE SCALE GENOMIC DNA]</scope>
    <source>
        <strain evidence="2 3">Grewe 0041</strain>
    </source>
</reference>
<sequence>MDFQDYLSPSKSRTPCSECDRGTYKQTPSRGRKSRTDVANLEKRNNYPYPSYEDVLAITGDIAPDKAIFYSGLGYYPGTTGYDMFKAYIAANSFLEVDNIYAANCRCDPSPNTIWNLVEFGNLTANTAVTEVIRVEPATTSLTNTIYPVASSTTNDKKQLIARPTHLCLMAVSPQQPPVPQPRDTTPAVTTFDAKNVQLLSVAERGDRGQGHGESL</sequence>
<accession>A0ABR4AUT2</accession>
<comment type="caution">
    <text evidence="2">The sequence shown here is derived from an EMBL/GenBank/DDBJ whole genome shotgun (WGS) entry which is preliminary data.</text>
</comment>